<gene>
    <name evidence="2" type="ORF">H9784_01910</name>
</gene>
<feature type="domain" description="Polymerase/histidinol phosphatase N-terminal" evidence="1">
    <location>
        <begin position="4"/>
        <end position="69"/>
    </location>
</feature>
<dbReference type="SMART" id="SM00481">
    <property type="entry name" value="POLIIIAc"/>
    <property type="match status" value="1"/>
</dbReference>
<sequence>MPFIDLHTHSQASDGTDSPAQLVRNAAAAGLAAVALTDHDTLSGLAEAEAAARDCGIEFIRGCELSTRTEHGEMHILGLWLPHEADPLERRLAEVRRKRDQRNARILDKLADLGIRIGMDELLHEARGESVGRPHIAALLVQKGVVLDMSAAFRDYLGSGGRAYLPREILDPEEAVCLMARLGATVCLAHPCLQALPRDWLETFILRLRDCGLSAIEAYHSEHGDADTRACIDLARRLDLGISGGSDYHGANKPRLRLGFGYGGLRVPLAVLDGLKARRRAKGLPC</sequence>
<accession>A0A9D2KRF2</accession>
<dbReference type="InterPro" id="IPR004013">
    <property type="entry name" value="PHP_dom"/>
</dbReference>
<name>A0A9D2KRF2_9BACT</name>
<dbReference type="PANTHER" id="PTHR42924:SF3">
    <property type="entry name" value="POLYMERASE_HISTIDINOL PHOSPHATASE N-TERMINAL DOMAIN-CONTAINING PROTEIN"/>
    <property type="match status" value="1"/>
</dbReference>
<dbReference type="EMBL" id="DWZD01000015">
    <property type="protein sequence ID" value="HJA78316.1"/>
    <property type="molecule type" value="Genomic_DNA"/>
</dbReference>
<dbReference type="PANTHER" id="PTHR42924">
    <property type="entry name" value="EXONUCLEASE"/>
    <property type="match status" value="1"/>
</dbReference>
<dbReference type="Proteomes" id="UP000823821">
    <property type="component" value="Unassembled WGS sequence"/>
</dbReference>
<dbReference type="GO" id="GO:0004534">
    <property type="term" value="F:5'-3' RNA exonuclease activity"/>
    <property type="evidence" value="ECO:0007669"/>
    <property type="project" value="TreeGrafter"/>
</dbReference>
<evidence type="ECO:0000313" key="2">
    <source>
        <dbReference type="EMBL" id="HJA78316.1"/>
    </source>
</evidence>
<dbReference type="SUPFAM" id="SSF89550">
    <property type="entry name" value="PHP domain-like"/>
    <property type="match status" value="1"/>
</dbReference>
<dbReference type="Pfam" id="PF02811">
    <property type="entry name" value="PHP"/>
    <property type="match status" value="1"/>
</dbReference>
<dbReference type="InterPro" id="IPR052018">
    <property type="entry name" value="PHP_domain"/>
</dbReference>
<dbReference type="InterPro" id="IPR003141">
    <property type="entry name" value="Pol/His_phosphatase_N"/>
</dbReference>
<dbReference type="GO" id="GO:0035312">
    <property type="term" value="F:5'-3' DNA exonuclease activity"/>
    <property type="evidence" value="ECO:0007669"/>
    <property type="project" value="TreeGrafter"/>
</dbReference>
<reference evidence="2" key="2">
    <citation type="submission" date="2021-04" db="EMBL/GenBank/DDBJ databases">
        <authorList>
            <person name="Gilroy R."/>
        </authorList>
    </citation>
    <scope>NUCLEOTIDE SEQUENCE</scope>
    <source>
        <strain evidence="2">5032</strain>
    </source>
</reference>
<organism evidence="2 3">
    <name type="scientific">Candidatus Desulfovibrio intestinavium</name>
    <dbReference type="NCBI Taxonomy" id="2838534"/>
    <lineage>
        <taxon>Bacteria</taxon>
        <taxon>Pseudomonadati</taxon>
        <taxon>Thermodesulfobacteriota</taxon>
        <taxon>Desulfovibrionia</taxon>
        <taxon>Desulfovibrionales</taxon>
        <taxon>Desulfovibrionaceae</taxon>
        <taxon>Desulfovibrio</taxon>
    </lineage>
</organism>
<evidence type="ECO:0000313" key="3">
    <source>
        <dbReference type="Proteomes" id="UP000823821"/>
    </source>
</evidence>
<reference evidence="2" key="1">
    <citation type="journal article" date="2021" name="PeerJ">
        <title>Extensive microbial diversity within the chicken gut microbiome revealed by metagenomics and culture.</title>
        <authorList>
            <person name="Gilroy R."/>
            <person name="Ravi A."/>
            <person name="Getino M."/>
            <person name="Pursley I."/>
            <person name="Horton D.L."/>
            <person name="Alikhan N.F."/>
            <person name="Baker D."/>
            <person name="Gharbi K."/>
            <person name="Hall N."/>
            <person name="Watson M."/>
            <person name="Adriaenssens E.M."/>
            <person name="Foster-Nyarko E."/>
            <person name="Jarju S."/>
            <person name="Secka A."/>
            <person name="Antonio M."/>
            <person name="Oren A."/>
            <person name="Chaudhuri R.R."/>
            <person name="La Ragione R."/>
            <person name="Hildebrand F."/>
            <person name="Pallen M.J."/>
        </authorList>
    </citation>
    <scope>NUCLEOTIDE SEQUENCE</scope>
    <source>
        <strain evidence="2">5032</strain>
    </source>
</reference>
<dbReference type="CDD" id="cd07438">
    <property type="entry name" value="PHP_HisPPase_AMP"/>
    <property type="match status" value="1"/>
</dbReference>
<dbReference type="AlphaFoldDB" id="A0A9D2KRF2"/>
<evidence type="ECO:0000259" key="1">
    <source>
        <dbReference type="SMART" id="SM00481"/>
    </source>
</evidence>
<dbReference type="InterPro" id="IPR016195">
    <property type="entry name" value="Pol/histidinol_Pase-like"/>
</dbReference>
<comment type="caution">
    <text evidence="2">The sequence shown here is derived from an EMBL/GenBank/DDBJ whole genome shotgun (WGS) entry which is preliminary data.</text>
</comment>
<protein>
    <submittedName>
        <fullName evidence="2">PHP domain-containing protein</fullName>
    </submittedName>
</protein>
<dbReference type="Gene3D" id="3.20.20.140">
    <property type="entry name" value="Metal-dependent hydrolases"/>
    <property type="match status" value="1"/>
</dbReference>
<dbReference type="Gene3D" id="1.10.150.650">
    <property type="match status" value="1"/>
</dbReference>
<proteinExistence type="predicted"/>